<feature type="region of interest" description="Disordered" evidence="1">
    <location>
        <begin position="43"/>
        <end position="63"/>
    </location>
</feature>
<dbReference type="EMBL" id="WHPC01000037">
    <property type="protein sequence ID" value="MPV37481.1"/>
    <property type="molecule type" value="Genomic_DNA"/>
</dbReference>
<keyword evidence="3" id="KW-1185">Reference proteome</keyword>
<reference evidence="2 3" key="1">
    <citation type="submission" date="2019-10" db="EMBL/GenBank/DDBJ databases">
        <title>Georgenia wutianyii sp. nov. and Georgenia yuyongxinii sp. nov. isolated from plateau pika (Ochotona curzoniae) in the Qinghai-Tibet plateau of China.</title>
        <authorList>
            <person name="Tian Z."/>
        </authorList>
    </citation>
    <scope>NUCLEOTIDE SEQUENCE [LARGE SCALE GENOMIC DNA]</scope>
    <source>
        <strain evidence="2 3">JCM 19765</strain>
    </source>
</reference>
<comment type="caution">
    <text evidence="2">The sequence shown here is derived from an EMBL/GenBank/DDBJ whole genome shotgun (WGS) entry which is preliminary data.</text>
</comment>
<dbReference type="RefSeq" id="WP_152195513.1">
    <property type="nucleotide sequence ID" value="NZ_VUKD01000003.1"/>
</dbReference>
<dbReference type="AlphaFoldDB" id="A0A6N7EJ76"/>
<protein>
    <submittedName>
        <fullName evidence="2">SPOR domain-containing protein</fullName>
    </submittedName>
</protein>
<name>A0A6N7EJ76_9MICO</name>
<gene>
    <name evidence="2" type="ORF">GB881_10590</name>
</gene>
<organism evidence="2 3">
    <name type="scientific">Georgenia subflava</name>
    <dbReference type="NCBI Taxonomy" id="1622177"/>
    <lineage>
        <taxon>Bacteria</taxon>
        <taxon>Bacillati</taxon>
        <taxon>Actinomycetota</taxon>
        <taxon>Actinomycetes</taxon>
        <taxon>Micrococcales</taxon>
        <taxon>Bogoriellaceae</taxon>
        <taxon>Georgenia</taxon>
    </lineage>
</organism>
<accession>A0A6N7EJ76</accession>
<evidence type="ECO:0000313" key="2">
    <source>
        <dbReference type="EMBL" id="MPV37481.1"/>
    </source>
</evidence>
<dbReference type="OrthoDB" id="3268477at2"/>
<dbReference type="Proteomes" id="UP000437709">
    <property type="component" value="Unassembled WGS sequence"/>
</dbReference>
<proteinExistence type="predicted"/>
<feature type="compositionally biased region" description="Acidic residues" evidence="1">
    <location>
        <begin position="52"/>
        <end position="63"/>
    </location>
</feature>
<evidence type="ECO:0000256" key="1">
    <source>
        <dbReference type="SAM" id="MobiDB-lite"/>
    </source>
</evidence>
<evidence type="ECO:0000313" key="3">
    <source>
        <dbReference type="Proteomes" id="UP000437709"/>
    </source>
</evidence>
<sequence>MESSEREFYYNLSTGQVEEGKVTGASDRMGPYPTAEAAAQAFSRAEARNEEWDAEDEAWEDEQ</sequence>